<protein>
    <submittedName>
        <fullName evidence="4">Putative esterase</fullName>
    </submittedName>
</protein>
<dbReference type="SUPFAM" id="SSF54637">
    <property type="entry name" value="Thioesterase/thiol ester dehydrase-isomerase"/>
    <property type="match status" value="1"/>
</dbReference>
<comment type="caution">
    <text evidence="4">The sequence shown here is derived from an EMBL/GenBank/DDBJ whole genome shotgun (WGS) entry which is preliminary data.</text>
</comment>
<dbReference type="CDD" id="cd03443">
    <property type="entry name" value="PaaI_thioesterase"/>
    <property type="match status" value="1"/>
</dbReference>
<dbReference type="AlphaFoldDB" id="A0A024QAC7"/>
<dbReference type="STRING" id="1462526.BN990_01524"/>
<dbReference type="Gene3D" id="3.10.129.10">
    <property type="entry name" value="Hotdog Thioesterase"/>
    <property type="match status" value="1"/>
</dbReference>
<dbReference type="eggNOG" id="COG2050">
    <property type="taxonomic scope" value="Bacteria"/>
</dbReference>
<dbReference type="RefSeq" id="WP_021288890.1">
    <property type="nucleotide sequence ID" value="NZ_BNER01000003.1"/>
</dbReference>
<dbReference type="NCBIfam" id="TIGR00369">
    <property type="entry name" value="unchar_dom_1"/>
    <property type="match status" value="1"/>
</dbReference>
<proteinExistence type="inferred from homology"/>
<evidence type="ECO:0000256" key="1">
    <source>
        <dbReference type="ARBA" id="ARBA00008324"/>
    </source>
</evidence>
<dbReference type="PANTHER" id="PTHR43240">
    <property type="entry name" value="1,4-DIHYDROXY-2-NAPHTHOYL-COA THIOESTERASE 1"/>
    <property type="match status" value="1"/>
</dbReference>
<organism evidence="4 5">
    <name type="scientific">Virgibacillus massiliensis</name>
    <dbReference type="NCBI Taxonomy" id="1462526"/>
    <lineage>
        <taxon>Bacteria</taxon>
        <taxon>Bacillati</taxon>
        <taxon>Bacillota</taxon>
        <taxon>Bacilli</taxon>
        <taxon>Bacillales</taxon>
        <taxon>Bacillaceae</taxon>
        <taxon>Virgibacillus</taxon>
    </lineage>
</organism>
<reference evidence="5" key="2">
    <citation type="submission" date="2014-05" db="EMBL/GenBank/DDBJ databases">
        <title>Draft genome sequence of Virgibacillus massiliensis Vm-5.</title>
        <authorList>
            <person name="Khelaifia S."/>
            <person name="Croce O."/>
            <person name="Lagier J.C."/>
            <person name="Raoult D."/>
        </authorList>
    </citation>
    <scope>NUCLEOTIDE SEQUENCE [LARGE SCALE GENOMIC DNA]</scope>
    <source>
        <strain evidence="5">Vm-5</strain>
    </source>
</reference>
<dbReference type="InterPro" id="IPR003736">
    <property type="entry name" value="PAAI_dom"/>
</dbReference>
<comment type="similarity">
    <text evidence="1">Belongs to the thioesterase PaaI family.</text>
</comment>
<dbReference type="PANTHER" id="PTHR43240:SF5">
    <property type="entry name" value="1,4-DIHYDROXY-2-NAPHTHOYL-COA THIOESTERASE 1"/>
    <property type="match status" value="1"/>
</dbReference>
<dbReference type="Pfam" id="PF03061">
    <property type="entry name" value="4HBT"/>
    <property type="match status" value="1"/>
</dbReference>
<dbReference type="GO" id="GO:0005829">
    <property type="term" value="C:cytosol"/>
    <property type="evidence" value="ECO:0007669"/>
    <property type="project" value="TreeGrafter"/>
</dbReference>
<keyword evidence="5" id="KW-1185">Reference proteome</keyword>
<gene>
    <name evidence="4" type="ORF">BN990_01524</name>
</gene>
<reference evidence="4 5" key="1">
    <citation type="submission" date="2014-03" db="EMBL/GenBank/DDBJ databases">
        <authorList>
            <person name="Urmite Genomes U."/>
        </authorList>
    </citation>
    <scope>NUCLEOTIDE SEQUENCE [LARGE SCALE GENOMIC DNA]</scope>
    <source>
        <strain evidence="4 5">Vm-5</strain>
    </source>
</reference>
<sequence>MTFNDTLMEVLGIQQISLTKDKVILSMPVDKRTHQPYGYLHGGASVALAETAASIGASLHADPQTKSVFGMEINANHIRSKRSGMVTATATPLHTGKTSMVWDIRITDEQANLISVSRCTIGIVSKRKETTESFRKESSNEQTS</sequence>
<keyword evidence="2" id="KW-0378">Hydrolase</keyword>
<evidence type="ECO:0000313" key="4">
    <source>
        <dbReference type="EMBL" id="CDQ39237.1"/>
    </source>
</evidence>
<dbReference type="GO" id="GO:0061522">
    <property type="term" value="F:1,4-dihydroxy-2-naphthoyl-CoA thioesterase activity"/>
    <property type="evidence" value="ECO:0007669"/>
    <property type="project" value="TreeGrafter"/>
</dbReference>
<feature type="domain" description="Thioesterase" evidence="3">
    <location>
        <begin position="37"/>
        <end position="113"/>
    </location>
</feature>
<evidence type="ECO:0000259" key="3">
    <source>
        <dbReference type="Pfam" id="PF03061"/>
    </source>
</evidence>
<dbReference type="OrthoDB" id="9798208at2"/>
<dbReference type="Proteomes" id="UP000028875">
    <property type="component" value="Unassembled WGS sequence"/>
</dbReference>
<evidence type="ECO:0000256" key="2">
    <source>
        <dbReference type="ARBA" id="ARBA00022801"/>
    </source>
</evidence>
<evidence type="ECO:0000313" key="5">
    <source>
        <dbReference type="Proteomes" id="UP000028875"/>
    </source>
</evidence>
<name>A0A024QAC7_9BACI</name>
<accession>A0A024QAC7</accession>
<dbReference type="InterPro" id="IPR029069">
    <property type="entry name" value="HotDog_dom_sf"/>
</dbReference>
<dbReference type="InterPro" id="IPR006683">
    <property type="entry name" value="Thioestr_dom"/>
</dbReference>
<dbReference type="EMBL" id="CCDP010000001">
    <property type="protein sequence ID" value="CDQ39237.1"/>
    <property type="molecule type" value="Genomic_DNA"/>
</dbReference>